<dbReference type="PROSITE" id="PS51387">
    <property type="entry name" value="FAD_PCMH"/>
    <property type="match status" value="1"/>
</dbReference>
<dbReference type="PANTHER" id="PTHR42973:SF39">
    <property type="entry name" value="FAD-BINDING PCMH-TYPE DOMAIN-CONTAINING PROTEIN"/>
    <property type="match status" value="1"/>
</dbReference>
<dbReference type="Pfam" id="PF01565">
    <property type="entry name" value="FAD_binding_4"/>
    <property type="match status" value="1"/>
</dbReference>
<dbReference type="Gene3D" id="3.30.465.10">
    <property type="match status" value="1"/>
</dbReference>
<dbReference type="EMBL" id="AP018365">
    <property type="protein sequence ID" value="BBB02269.1"/>
    <property type="molecule type" value="Genomic_DNA"/>
</dbReference>
<dbReference type="InterPro" id="IPR036318">
    <property type="entry name" value="FAD-bd_PCMH-like_sf"/>
</dbReference>
<organism evidence="7 8">
    <name type="scientific">Actinacidiphila reveromycinica</name>
    <dbReference type="NCBI Taxonomy" id="659352"/>
    <lineage>
        <taxon>Bacteria</taxon>
        <taxon>Bacillati</taxon>
        <taxon>Actinomycetota</taxon>
        <taxon>Actinomycetes</taxon>
        <taxon>Kitasatosporales</taxon>
        <taxon>Streptomycetaceae</taxon>
        <taxon>Actinacidiphila</taxon>
    </lineage>
</organism>
<reference evidence="7 8" key="4">
    <citation type="journal article" date="2020" name="Sci. Rep.">
        <title>beta-carboline chemical signals induce reveromycin production through a LuxR family regulator in Streptomyces sp. SN-593.</title>
        <authorList>
            <person name="Panthee S."/>
            <person name="Kito N."/>
            <person name="Hayashi T."/>
            <person name="Shimizu T."/>
            <person name="Ishikawa J."/>
            <person name="Hamamoto H."/>
            <person name="Osada H."/>
            <person name="Takahashi S."/>
        </authorList>
    </citation>
    <scope>NUCLEOTIDE SEQUENCE [LARGE SCALE GENOMIC DNA]</scope>
    <source>
        <strain evidence="7 8">SN-593</strain>
    </source>
</reference>
<evidence type="ECO:0000313" key="8">
    <source>
        <dbReference type="Proteomes" id="UP000595703"/>
    </source>
</evidence>
<reference evidence="7 8" key="1">
    <citation type="journal article" date="2010" name="J. Bacteriol.">
        <title>Biochemical characterization of a novel indole prenyltransferase from Streptomyces sp. SN-593.</title>
        <authorList>
            <person name="Takahashi S."/>
            <person name="Takagi H."/>
            <person name="Toyoda A."/>
            <person name="Uramoto M."/>
            <person name="Nogawa T."/>
            <person name="Ueki M."/>
            <person name="Sakaki Y."/>
            <person name="Osada H."/>
        </authorList>
    </citation>
    <scope>NUCLEOTIDE SEQUENCE [LARGE SCALE GENOMIC DNA]</scope>
    <source>
        <strain evidence="7 8">SN-593</strain>
    </source>
</reference>
<comment type="cofactor">
    <cofactor evidence="1">
        <name>FAD</name>
        <dbReference type="ChEBI" id="CHEBI:57692"/>
    </cofactor>
</comment>
<evidence type="ECO:0000313" key="7">
    <source>
        <dbReference type="EMBL" id="BBB02269.1"/>
    </source>
</evidence>
<keyword evidence="8" id="KW-1185">Reference proteome</keyword>
<reference evidence="7 8" key="2">
    <citation type="journal article" date="2011" name="J. Antibiot.">
        <title>Furaquinocins I and J: novel polyketide isoprenoid hybrid compounds from Streptomyces reveromyceticus SN-593.</title>
        <authorList>
            <person name="Panthee S."/>
            <person name="Takahashi S."/>
            <person name="Takagi H."/>
            <person name="Nogawa T."/>
            <person name="Oowada E."/>
            <person name="Uramoto M."/>
            <person name="Osada H."/>
        </authorList>
    </citation>
    <scope>NUCLEOTIDE SEQUENCE [LARGE SCALE GENOMIC DNA]</scope>
    <source>
        <strain evidence="7 8">SN-593</strain>
    </source>
</reference>
<keyword evidence="3" id="KW-0285">Flavoprotein</keyword>
<gene>
    <name evidence="7" type="ORF">RVR_10117</name>
</gene>
<keyword evidence="4" id="KW-0274">FAD</keyword>
<name>A0A7U3VSY6_9ACTN</name>
<protein>
    <submittedName>
        <fullName evidence="7">Putative oxidoreductase</fullName>
    </submittedName>
</protein>
<proteinExistence type="inferred from homology"/>
<accession>A0A7U3VSY6</accession>
<evidence type="ECO:0000256" key="1">
    <source>
        <dbReference type="ARBA" id="ARBA00001974"/>
    </source>
</evidence>
<evidence type="ECO:0000256" key="4">
    <source>
        <dbReference type="ARBA" id="ARBA00022827"/>
    </source>
</evidence>
<dbReference type="Gene3D" id="3.40.462.20">
    <property type="match status" value="1"/>
</dbReference>
<dbReference type="PANTHER" id="PTHR42973">
    <property type="entry name" value="BINDING OXIDOREDUCTASE, PUTATIVE (AFU_ORTHOLOGUE AFUA_1G17690)-RELATED"/>
    <property type="match status" value="1"/>
</dbReference>
<dbReference type="InterPro" id="IPR016169">
    <property type="entry name" value="FAD-bd_PCMH_sub2"/>
</dbReference>
<dbReference type="GO" id="GO:0016491">
    <property type="term" value="F:oxidoreductase activity"/>
    <property type="evidence" value="ECO:0007669"/>
    <property type="project" value="UniProtKB-KW"/>
</dbReference>
<dbReference type="InterPro" id="IPR016166">
    <property type="entry name" value="FAD-bd_PCMH"/>
</dbReference>
<dbReference type="AlphaFoldDB" id="A0A7U3VSY6"/>
<dbReference type="SUPFAM" id="SSF56176">
    <property type="entry name" value="FAD-binding/transporter-associated domain-like"/>
    <property type="match status" value="1"/>
</dbReference>
<sequence>MHTTQDTHTPEGRTAAFRIAPDDRRYADLTRGCNQRFVSSPDYVYLIRSTQDAVDAVQEAVDGGRPISVRSGGHCMDELVDTPEVRALLDTSELQGIRFDPERRAFMIEPGVRLGDMCGTLYKKWGVTLPVGSCPSVGVGGHFAGGAYGPLSRRLGYLVDYLCAVEVVVVDADGRARAVVATDEPDDPHRELWWAHTGGGGGNFGIVTRYWLRSQGAEGDDPATLLPKPPQSVLLSRVVWPWAGLDEANFARLVGNFAGWFERNSGPDSEYLDLYSGLILPHKSAGGVMMNVQMDADAPHAAELFERFHAAVREGVEVPAVVDEKLRMPWLRATRWTWLYSSGSTETQRAKLKAADLRRGYSDEQVATIHRYLTADDYPNPSAALTFVGFGGVANERPEDATAIPQRDSVLKLIYSATWQHATDDEKSFAWLRAWYRDVHRDTGGVPISDDVTNGTYINNPDSDLKAPEWNTSGVPWHTFYYKDNYPRLQRVKAAYDPRDVFHHALSVRPPSPDA</sequence>
<dbReference type="InterPro" id="IPR012951">
    <property type="entry name" value="BBE"/>
</dbReference>
<evidence type="ECO:0000256" key="2">
    <source>
        <dbReference type="ARBA" id="ARBA00005466"/>
    </source>
</evidence>
<comment type="similarity">
    <text evidence="2">Belongs to the oxygen-dependent FAD-linked oxidoreductase family.</text>
</comment>
<keyword evidence="5" id="KW-0560">Oxidoreductase</keyword>
<dbReference type="GO" id="GO:0071949">
    <property type="term" value="F:FAD binding"/>
    <property type="evidence" value="ECO:0007669"/>
    <property type="project" value="InterPro"/>
</dbReference>
<evidence type="ECO:0000256" key="3">
    <source>
        <dbReference type="ARBA" id="ARBA00022630"/>
    </source>
</evidence>
<dbReference type="KEGG" id="arev:RVR_10117"/>
<reference evidence="7 8" key="3">
    <citation type="journal article" date="2011" name="Nat. Chem. Biol.">
        <title>Reveromycin A biosynthesis uses RevG and RevJ for stereospecific spiroacetal formation.</title>
        <authorList>
            <person name="Takahashi S."/>
            <person name="Toyoda A."/>
            <person name="Sekiyama Y."/>
            <person name="Takagi H."/>
            <person name="Nogawa T."/>
            <person name="Uramoto M."/>
            <person name="Suzuki R."/>
            <person name="Koshino H."/>
            <person name="Kumano T."/>
            <person name="Panthee S."/>
            <person name="Dairi T."/>
            <person name="Ishikawa J."/>
            <person name="Ikeda H."/>
            <person name="Sakaki Y."/>
            <person name="Osada H."/>
        </authorList>
    </citation>
    <scope>NUCLEOTIDE SEQUENCE [LARGE SCALE GENOMIC DNA]</scope>
    <source>
        <strain evidence="7 8">SN-593</strain>
    </source>
</reference>
<dbReference type="InterPro" id="IPR006094">
    <property type="entry name" value="Oxid_FAD_bind_N"/>
</dbReference>
<dbReference type="Pfam" id="PF08031">
    <property type="entry name" value="BBE"/>
    <property type="match status" value="1"/>
</dbReference>
<dbReference type="InterPro" id="IPR050416">
    <property type="entry name" value="FAD-linked_Oxidoreductase"/>
</dbReference>
<feature type="domain" description="FAD-binding PCMH-type" evidence="6">
    <location>
        <begin position="37"/>
        <end position="217"/>
    </location>
</feature>
<evidence type="ECO:0000259" key="6">
    <source>
        <dbReference type="PROSITE" id="PS51387"/>
    </source>
</evidence>
<dbReference type="Proteomes" id="UP000595703">
    <property type="component" value="Chromosome"/>
</dbReference>
<evidence type="ECO:0000256" key="5">
    <source>
        <dbReference type="ARBA" id="ARBA00023002"/>
    </source>
</evidence>
<dbReference type="RefSeq" id="WP_202238216.1">
    <property type="nucleotide sequence ID" value="NZ_AP018365.1"/>
</dbReference>